<reference evidence="1" key="1">
    <citation type="journal article" date="2018" name="Genome Biol.">
        <title>SKESA: strategic k-mer extension for scrupulous assemblies.</title>
        <authorList>
            <person name="Souvorov A."/>
            <person name="Agarwala R."/>
            <person name="Lipman D.J."/>
        </authorList>
    </citation>
    <scope>NUCLEOTIDE SEQUENCE</scope>
    <source>
        <strain evidence="1">OLC2673_Aeromonas</strain>
    </source>
</reference>
<protein>
    <submittedName>
        <fullName evidence="1">Uncharacterized protein</fullName>
    </submittedName>
</protein>
<dbReference type="AlphaFoldDB" id="A0AAD3UEB1"/>
<proteinExistence type="predicted"/>
<name>A0AAD3UEB1_AERHY</name>
<dbReference type="EMBL" id="DACTUL010000026">
    <property type="protein sequence ID" value="HAT6345325.1"/>
    <property type="molecule type" value="Genomic_DNA"/>
</dbReference>
<dbReference type="Proteomes" id="UP000859505">
    <property type="component" value="Unassembled WGS sequence"/>
</dbReference>
<gene>
    <name evidence="1" type="ORF">JAJ28_003091</name>
</gene>
<comment type="caution">
    <text evidence="1">The sequence shown here is derived from an EMBL/GenBank/DDBJ whole genome shotgun (WGS) entry which is preliminary data.</text>
</comment>
<sequence length="80" mass="9078">MDYIVPINDQPYISGSITINANGEPLVFNDFMDDQTKGLFEQVEDGYHIAVTANEHTHELTVQINPECEVIENSLKYNAY</sequence>
<evidence type="ECO:0000313" key="1">
    <source>
        <dbReference type="EMBL" id="HAT6345325.1"/>
    </source>
</evidence>
<accession>A0AAD3UEB1</accession>
<evidence type="ECO:0000313" key="2">
    <source>
        <dbReference type="Proteomes" id="UP000859505"/>
    </source>
</evidence>
<organism evidence="1 2">
    <name type="scientific">Aeromonas hydrophila</name>
    <dbReference type="NCBI Taxonomy" id="644"/>
    <lineage>
        <taxon>Bacteria</taxon>
        <taxon>Pseudomonadati</taxon>
        <taxon>Pseudomonadota</taxon>
        <taxon>Gammaproteobacteria</taxon>
        <taxon>Aeromonadales</taxon>
        <taxon>Aeromonadaceae</taxon>
        <taxon>Aeromonas</taxon>
    </lineage>
</organism>
<reference evidence="1" key="2">
    <citation type="submission" date="2020-01" db="EMBL/GenBank/DDBJ databases">
        <authorList>
            <consortium name="NCBI Pathogen Detection Project"/>
        </authorList>
    </citation>
    <scope>NUCLEOTIDE SEQUENCE</scope>
    <source>
        <strain evidence="1">OLC2673_Aeromonas</strain>
    </source>
</reference>